<name>A0ACC1Y9T1_MELAZ</name>
<evidence type="ECO:0000313" key="1">
    <source>
        <dbReference type="EMBL" id="KAJ4720335.1"/>
    </source>
</evidence>
<sequence length="194" mass="22158">MEFKDSTRNAKKSSCYRLTVAEHINGGGRNNEIKRSNITRSSCPSSKEADDLTIRRFLRALDMDVEKGCTMLLNCLRWWRRAFVPNGFISESENPSQLAKNNLCLQGVDKKGRGRLVLVGFGSRHKPTDGTLDEFKRFAVYCLDKISAKLPKEQEKFACIADFEGWGTPTVTYVLMEQFYPSYRCVDHCPQIPF</sequence>
<proteinExistence type="predicted"/>
<dbReference type="EMBL" id="CM051397">
    <property type="protein sequence ID" value="KAJ4720335.1"/>
    <property type="molecule type" value="Genomic_DNA"/>
</dbReference>
<keyword evidence="2" id="KW-1185">Reference proteome</keyword>
<gene>
    <name evidence="1" type="ORF">OWV82_008182</name>
</gene>
<accession>A0ACC1Y9T1</accession>
<dbReference type="Proteomes" id="UP001164539">
    <property type="component" value="Chromosome 4"/>
</dbReference>
<protein>
    <submittedName>
        <fullName evidence="1">Random slug protein 5</fullName>
    </submittedName>
</protein>
<reference evidence="1 2" key="1">
    <citation type="journal article" date="2023" name="Science">
        <title>Complex scaffold remodeling in plant triterpene biosynthesis.</title>
        <authorList>
            <person name="De La Pena R."/>
            <person name="Hodgson H."/>
            <person name="Liu J.C."/>
            <person name="Stephenson M.J."/>
            <person name="Martin A.C."/>
            <person name="Owen C."/>
            <person name="Harkess A."/>
            <person name="Leebens-Mack J."/>
            <person name="Jimenez L.E."/>
            <person name="Osbourn A."/>
            <person name="Sattely E.S."/>
        </authorList>
    </citation>
    <scope>NUCLEOTIDE SEQUENCE [LARGE SCALE GENOMIC DNA]</scope>
    <source>
        <strain evidence="2">cv. JPN11</strain>
        <tissue evidence="1">Leaf</tissue>
    </source>
</reference>
<organism evidence="1 2">
    <name type="scientific">Melia azedarach</name>
    <name type="common">Chinaberry tree</name>
    <dbReference type="NCBI Taxonomy" id="155640"/>
    <lineage>
        <taxon>Eukaryota</taxon>
        <taxon>Viridiplantae</taxon>
        <taxon>Streptophyta</taxon>
        <taxon>Embryophyta</taxon>
        <taxon>Tracheophyta</taxon>
        <taxon>Spermatophyta</taxon>
        <taxon>Magnoliopsida</taxon>
        <taxon>eudicotyledons</taxon>
        <taxon>Gunneridae</taxon>
        <taxon>Pentapetalae</taxon>
        <taxon>rosids</taxon>
        <taxon>malvids</taxon>
        <taxon>Sapindales</taxon>
        <taxon>Meliaceae</taxon>
        <taxon>Melia</taxon>
    </lineage>
</organism>
<evidence type="ECO:0000313" key="2">
    <source>
        <dbReference type="Proteomes" id="UP001164539"/>
    </source>
</evidence>
<comment type="caution">
    <text evidence="1">The sequence shown here is derived from an EMBL/GenBank/DDBJ whole genome shotgun (WGS) entry which is preliminary data.</text>
</comment>